<comment type="caution">
    <text evidence="3">The sequence shown here is derived from an EMBL/GenBank/DDBJ whole genome shotgun (WGS) entry which is preliminary data.</text>
</comment>
<keyword evidence="1" id="KW-0732">Signal</keyword>
<feature type="domain" description="BPP" evidence="2">
    <location>
        <begin position="20"/>
        <end position="421"/>
    </location>
</feature>
<accession>A0ABU0X1A7</accession>
<dbReference type="PROSITE" id="PS51662">
    <property type="entry name" value="BP_PHYTASE"/>
    <property type="match status" value="1"/>
</dbReference>
<dbReference type="SUPFAM" id="SSF50956">
    <property type="entry name" value="Thermostable phytase (3-phytase)"/>
    <property type="match status" value="1"/>
</dbReference>
<proteinExistence type="predicted"/>
<evidence type="ECO:0000256" key="1">
    <source>
        <dbReference type="SAM" id="SignalP"/>
    </source>
</evidence>
<evidence type="ECO:0000313" key="4">
    <source>
        <dbReference type="Proteomes" id="UP001225605"/>
    </source>
</evidence>
<dbReference type="EMBL" id="NSDM01000007">
    <property type="protein sequence ID" value="MDQ2585831.1"/>
    <property type="molecule type" value="Genomic_DNA"/>
</dbReference>
<organism evidence="3 4">
    <name type="scientific">Saccharothrix yanglingensis</name>
    <dbReference type="NCBI Taxonomy" id="659496"/>
    <lineage>
        <taxon>Bacteria</taxon>
        <taxon>Bacillati</taxon>
        <taxon>Actinomycetota</taxon>
        <taxon>Actinomycetes</taxon>
        <taxon>Pseudonocardiales</taxon>
        <taxon>Pseudonocardiaceae</taxon>
        <taxon>Saccharothrix</taxon>
    </lineage>
</organism>
<evidence type="ECO:0000313" key="3">
    <source>
        <dbReference type="EMBL" id="MDQ2585831.1"/>
    </source>
</evidence>
<keyword evidence="3" id="KW-0378">Hydrolase</keyword>
<feature type="signal peptide" evidence="1">
    <location>
        <begin position="1"/>
        <end position="23"/>
    </location>
</feature>
<gene>
    <name evidence="3" type="ORF">CKY47_17925</name>
</gene>
<dbReference type="GO" id="GO:0016787">
    <property type="term" value="F:hydrolase activity"/>
    <property type="evidence" value="ECO:0007669"/>
    <property type="project" value="UniProtKB-KW"/>
</dbReference>
<name>A0ABU0X1A7_9PSEU</name>
<dbReference type="Pfam" id="PF02333">
    <property type="entry name" value="Phytase"/>
    <property type="match status" value="2"/>
</dbReference>
<dbReference type="InterPro" id="IPR011042">
    <property type="entry name" value="6-blade_b-propeller_TolB-like"/>
</dbReference>
<protein>
    <submittedName>
        <fullName evidence="3">Hydrolase</fullName>
    </submittedName>
</protein>
<feature type="chain" id="PRO_5046314126" evidence="1">
    <location>
        <begin position="24"/>
        <end position="422"/>
    </location>
</feature>
<dbReference type="Proteomes" id="UP001225605">
    <property type="component" value="Unassembled WGS sequence"/>
</dbReference>
<sequence length="422" mass="43257">MRILLTVVLVPVLVTAAPGPAAASGTPPVVVPVAQTRAFVDDPSGTPANADADDPAVWAHPRSPLRSVVLGTLKEGGLAAFDLTGRTLGTYPAPAAPSPGAAPGRFNNVDVLGGARVGGRERSLAFVSDRGRDRVRVYEVDPRGAAAGAGAVRDVTDPAARPVFSATEAEVDGQRTAYGLAAGSVGGTPVVVVSRRSTTRLALLRVVPAGGARVGTSVASTVDLPSSFPLPDGTTWTPCGDPGEGPQLEGMVVDSRHGVLYAAQEDVGIWRIALGASGFGTPVLVDRVRSFGVPRTYDPGTDECVASGPDPGFGGRHLEADAEGLTVADGYLVASSQGDSRFVAYERTGRNRYAGEFVVGRGRGVDSVEHSDGAHVVTGNLGPRYPEGLLVVHDGERTPAAGDLPTTGFAYVSWADVLDELG</sequence>
<dbReference type="InterPro" id="IPR003431">
    <property type="entry name" value="B-propeller_Phytase"/>
</dbReference>
<keyword evidence="4" id="KW-1185">Reference proteome</keyword>
<dbReference type="RefSeq" id="WP_306747031.1">
    <property type="nucleotide sequence ID" value="NZ_NSDM01000007.1"/>
</dbReference>
<evidence type="ECO:0000259" key="2">
    <source>
        <dbReference type="PROSITE" id="PS51662"/>
    </source>
</evidence>
<dbReference type="Gene3D" id="2.120.10.30">
    <property type="entry name" value="TolB, C-terminal domain"/>
    <property type="match status" value="1"/>
</dbReference>
<reference evidence="3 4" key="1">
    <citation type="submission" date="2017-06" db="EMBL/GenBank/DDBJ databases">
        <title>Cultured bacterium strain Saccharothrix yanglingensis Hhs.015.</title>
        <authorList>
            <person name="Xia Y."/>
        </authorList>
    </citation>
    <scope>NUCLEOTIDE SEQUENCE [LARGE SCALE GENOMIC DNA]</scope>
    <source>
        <strain evidence="3 4">Hhs.015</strain>
    </source>
</reference>